<protein>
    <submittedName>
        <fullName evidence="2">Uncharacterized protein</fullName>
    </submittedName>
</protein>
<keyword evidence="3" id="KW-1185">Reference proteome</keyword>
<dbReference type="AlphaFoldDB" id="A0A9N9X1R4"/>
<evidence type="ECO:0000256" key="1">
    <source>
        <dbReference type="SAM" id="Coils"/>
    </source>
</evidence>
<accession>A0A9N9X1R4</accession>
<dbReference type="EMBL" id="OU895880">
    <property type="protein sequence ID" value="CAG9812377.1"/>
    <property type="molecule type" value="Genomic_DNA"/>
</dbReference>
<evidence type="ECO:0000313" key="2">
    <source>
        <dbReference type="EMBL" id="CAG9812377.1"/>
    </source>
</evidence>
<keyword evidence="1" id="KW-0175">Coiled coil</keyword>
<evidence type="ECO:0000313" key="3">
    <source>
        <dbReference type="Proteomes" id="UP001153620"/>
    </source>
</evidence>
<sequence length="74" mass="8744">MESLKNLALKAVSKRVKTLECDNKTLFEECKKLKKERSETKTMFFNFATKQDEKTKRIMELANIDPNQNQNEMD</sequence>
<reference evidence="2" key="1">
    <citation type="submission" date="2022-01" db="EMBL/GenBank/DDBJ databases">
        <authorList>
            <person name="King R."/>
        </authorList>
    </citation>
    <scope>NUCLEOTIDE SEQUENCE</scope>
</reference>
<organism evidence="2 3">
    <name type="scientific">Chironomus riparius</name>
    <dbReference type="NCBI Taxonomy" id="315576"/>
    <lineage>
        <taxon>Eukaryota</taxon>
        <taxon>Metazoa</taxon>
        <taxon>Ecdysozoa</taxon>
        <taxon>Arthropoda</taxon>
        <taxon>Hexapoda</taxon>
        <taxon>Insecta</taxon>
        <taxon>Pterygota</taxon>
        <taxon>Neoptera</taxon>
        <taxon>Endopterygota</taxon>
        <taxon>Diptera</taxon>
        <taxon>Nematocera</taxon>
        <taxon>Chironomoidea</taxon>
        <taxon>Chironomidae</taxon>
        <taxon>Chironominae</taxon>
        <taxon>Chironomus</taxon>
    </lineage>
</organism>
<name>A0A9N9X1R4_9DIPT</name>
<proteinExistence type="predicted"/>
<reference evidence="2" key="2">
    <citation type="submission" date="2022-10" db="EMBL/GenBank/DDBJ databases">
        <authorList>
            <consortium name="ENA_rothamsted_submissions"/>
            <consortium name="culmorum"/>
            <person name="King R."/>
        </authorList>
    </citation>
    <scope>NUCLEOTIDE SEQUENCE</scope>
</reference>
<gene>
    <name evidence="2" type="ORF">CHIRRI_LOCUS15182</name>
</gene>
<dbReference type="Proteomes" id="UP001153620">
    <property type="component" value="Chromosome 4"/>
</dbReference>
<feature type="coiled-coil region" evidence="1">
    <location>
        <begin position="9"/>
        <end position="36"/>
    </location>
</feature>